<proteinExistence type="predicted"/>
<dbReference type="EMBL" id="BMHE01000001">
    <property type="protein sequence ID" value="GGI43964.1"/>
    <property type="molecule type" value="Genomic_DNA"/>
</dbReference>
<evidence type="ECO:0000313" key="2">
    <source>
        <dbReference type="Proteomes" id="UP000615455"/>
    </source>
</evidence>
<evidence type="ECO:0008006" key="3">
    <source>
        <dbReference type="Google" id="ProtNLM"/>
    </source>
</evidence>
<protein>
    <recommendedName>
        <fullName evidence="3">IDEAL domain-containing protein</fullName>
    </recommendedName>
</protein>
<organism evidence="1 2">
    <name type="scientific">Paenibacillus marchantiophytorum</name>
    <dbReference type="NCBI Taxonomy" id="1619310"/>
    <lineage>
        <taxon>Bacteria</taxon>
        <taxon>Bacillati</taxon>
        <taxon>Bacillota</taxon>
        <taxon>Bacilli</taxon>
        <taxon>Bacillales</taxon>
        <taxon>Paenibacillaceae</taxon>
        <taxon>Paenibacillus</taxon>
    </lineage>
</organism>
<keyword evidence="2" id="KW-1185">Reference proteome</keyword>
<evidence type="ECO:0000313" key="1">
    <source>
        <dbReference type="EMBL" id="GGI43964.1"/>
    </source>
</evidence>
<gene>
    <name evidence="1" type="ORF">GCM10008018_04750</name>
</gene>
<reference evidence="2" key="1">
    <citation type="journal article" date="2019" name="Int. J. Syst. Evol. Microbiol.">
        <title>The Global Catalogue of Microorganisms (GCM) 10K type strain sequencing project: providing services to taxonomists for standard genome sequencing and annotation.</title>
        <authorList>
            <consortium name="The Broad Institute Genomics Platform"/>
            <consortium name="The Broad Institute Genome Sequencing Center for Infectious Disease"/>
            <person name="Wu L."/>
            <person name="Ma J."/>
        </authorList>
    </citation>
    <scope>NUCLEOTIDE SEQUENCE [LARGE SCALE GENOMIC DNA]</scope>
    <source>
        <strain evidence="2">CGMCC 1.15043</strain>
    </source>
</reference>
<sequence>MSVKISDWVMATTNEDELIHGFVQSMDSRHGVARIYVIASDHDSAIGKVMEVAQQDMKKLPVATFDIEDQVKSLIDIALTTRDELWFMELTDTLFTLQQNGSNRSEREFMPTGYTNRLGVDQF</sequence>
<accession>A0ABQ2BQT0</accession>
<comment type="caution">
    <text evidence="1">The sequence shown here is derived from an EMBL/GenBank/DDBJ whole genome shotgun (WGS) entry which is preliminary data.</text>
</comment>
<dbReference type="Proteomes" id="UP000615455">
    <property type="component" value="Unassembled WGS sequence"/>
</dbReference>
<name>A0ABQ2BQT0_9BACL</name>